<dbReference type="PROSITE" id="PS51014">
    <property type="entry name" value="COBK_CBIJ"/>
    <property type="match status" value="1"/>
</dbReference>
<dbReference type="PANTHER" id="PTHR36925:SF1">
    <property type="entry name" value="COBALT-PRECORRIN-6A REDUCTASE"/>
    <property type="match status" value="1"/>
</dbReference>
<proteinExistence type="predicted"/>
<reference evidence="4 5" key="1">
    <citation type="journal article" date="2019" name="Appl. Environ. Microbiol.">
        <title>Co-occurrence of broad and narrow host-range viruses infecting the toxic bloom-forming cyanobacterium Microcystis aeruginosa.</title>
        <authorList>
            <person name="Morimoto D."/>
            <person name="Tominaga K."/>
            <person name="Nishimura Y."/>
            <person name="Yoshida N."/>
            <person name="Kimura S."/>
            <person name="Sako Y."/>
            <person name="Yoshida T."/>
        </authorList>
    </citation>
    <scope>NUCLEOTIDE SEQUENCE [LARGE SCALE GENOMIC DNA]</scope>
    <source>
        <strain evidence="4 5">11-30S32</strain>
    </source>
</reference>
<dbReference type="InterPro" id="IPR003723">
    <property type="entry name" value="Precorrin-6x_reduct"/>
</dbReference>
<comment type="pathway">
    <text evidence="1">Cofactor biosynthesis; adenosylcobalamin biosynthesis.</text>
</comment>
<dbReference type="AlphaFoldDB" id="A0A510PL85"/>
<keyword evidence="3" id="KW-0560">Oxidoreductase</keyword>
<protein>
    <submittedName>
        <fullName evidence="4">Cobalt-precorrin-6A reductase</fullName>
    </submittedName>
</protein>
<dbReference type="EMBL" id="BHVU01000223">
    <property type="protein sequence ID" value="GCA94594.1"/>
    <property type="molecule type" value="Genomic_DNA"/>
</dbReference>
<comment type="caution">
    <text evidence="4">The sequence shown here is derived from an EMBL/GenBank/DDBJ whole genome shotgun (WGS) entry which is preliminary data.</text>
</comment>
<dbReference type="NCBIfam" id="NF005968">
    <property type="entry name" value="PRK08057.1-2"/>
    <property type="match status" value="1"/>
</dbReference>
<dbReference type="Proteomes" id="UP000321223">
    <property type="component" value="Unassembled WGS sequence"/>
</dbReference>
<evidence type="ECO:0000256" key="2">
    <source>
        <dbReference type="ARBA" id="ARBA00022573"/>
    </source>
</evidence>
<evidence type="ECO:0000313" key="5">
    <source>
        <dbReference type="Proteomes" id="UP000321223"/>
    </source>
</evidence>
<evidence type="ECO:0000256" key="1">
    <source>
        <dbReference type="ARBA" id="ARBA00004953"/>
    </source>
</evidence>
<dbReference type="GO" id="GO:0016994">
    <property type="term" value="F:precorrin-6A reductase activity"/>
    <property type="evidence" value="ECO:0007669"/>
    <property type="project" value="InterPro"/>
</dbReference>
<accession>A0A510PL85</accession>
<dbReference type="PANTHER" id="PTHR36925">
    <property type="entry name" value="COBALT-PRECORRIN-6A REDUCTASE"/>
    <property type="match status" value="1"/>
</dbReference>
<keyword evidence="2" id="KW-0169">Cobalamin biosynthesis</keyword>
<organism evidence="4 5">
    <name type="scientific">Microcystis aeruginosa 11-30S32</name>
    <dbReference type="NCBI Taxonomy" id="2358142"/>
    <lineage>
        <taxon>Bacteria</taxon>
        <taxon>Bacillati</taxon>
        <taxon>Cyanobacteriota</taxon>
        <taxon>Cyanophyceae</taxon>
        <taxon>Oscillatoriophycideae</taxon>
        <taxon>Chroococcales</taxon>
        <taxon>Microcystaceae</taxon>
        <taxon>Microcystis</taxon>
    </lineage>
</organism>
<evidence type="ECO:0000313" key="4">
    <source>
        <dbReference type="EMBL" id="GCA94594.1"/>
    </source>
</evidence>
<dbReference type="GO" id="GO:0009236">
    <property type="term" value="P:cobalamin biosynthetic process"/>
    <property type="evidence" value="ECO:0007669"/>
    <property type="project" value="UniProtKB-UniPathway"/>
</dbReference>
<dbReference type="NCBIfam" id="TIGR00715">
    <property type="entry name" value="precor6x_red"/>
    <property type="match status" value="1"/>
</dbReference>
<evidence type="ECO:0000256" key="3">
    <source>
        <dbReference type="ARBA" id="ARBA00023002"/>
    </source>
</evidence>
<dbReference type="Pfam" id="PF02571">
    <property type="entry name" value="CbiJ"/>
    <property type="match status" value="1"/>
</dbReference>
<name>A0A510PL85_MICAE</name>
<dbReference type="UniPathway" id="UPA00148"/>
<gene>
    <name evidence="4" type="ORF">MAE30S32_32460</name>
</gene>
<sequence>MPGTFGFQKGLKVLSNKVFRFIQQTLVNLLAIIWMTKNKRVLILGGTGEAAALAAKIAAIPGIDAIASLAGRTREPITLTTPSRRGGFGGAAGLANYLRQEGIDCLIDATHPFAAQISFNAAQAASDCGIPRLMLSRPAWEKVSGDNWIEVENNQAAANILPGLAPRIFLTIGRQELASYAHLNNIWFLMRMIDPPAADAIVPVGKLLLERGPFSLQSERSLLQEYKIGAIVSKNSGGDATYAKIIAARELGITVVMVQRPPVPEGEKVADVKSVLAWLEKRWLS</sequence>